<evidence type="ECO:0000256" key="7">
    <source>
        <dbReference type="ARBA" id="ARBA00022857"/>
    </source>
</evidence>
<feature type="chain" id="PRO_5027906368" evidence="12">
    <location>
        <begin position="24"/>
        <end position="700"/>
    </location>
</feature>
<gene>
    <name evidence="13" type="ORF">TCE0_033f08440</name>
</gene>
<dbReference type="Pfam" id="PF00106">
    <property type="entry name" value="adh_short"/>
    <property type="match status" value="1"/>
</dbReference>
<evidence type="ECO:0000256" key="3">
    <source>
        <dbReference type="ARBA" id="ARBA00008834"/>
    </source>
</evidence>
<dbReference type="FunFam" id="3.40.50.720:FF:000374">
    <property type="entry name" value="3-oxoacyl-(Acyl-carrier-protein) reductase"/>
    <property type="match status" value="1"/>
</dbReference>
<sequence length="700" mass="74651">MLILRSVSSLLSLILGLSTLVLANKPEDKTKTCTVVAGGNATIDDAPAIYDAFNECGQNGRVVFANTTYYINSVMNTSDLHNCEIDIYGTLLWGTNLTYWLNNSLPVGYQNQSTAWILGGTNIKVDGHGYGTLNGNGDSWYAAYGGVSNKAGRPLALTIANTTNLDFRGVQFIRSQMWSMAIIRTHNAVFDSIYVNNTSSAGKRYGNSDGANTIYSSHITFNNWTVDNGDDSLSLKANSTDVTITNCTFYHGLGIAIGSIGQYKGAFETIQRAHAKNNYFYKTTHAAYFKTWTGEQVGYPPNGGGGGLGFASDLVFENMTLNSLSGTPFTISQCTTFSGTAGNCSSSEFQIKDIVWASTTGTTSSGDVASFQCSAVKPCTNLTIEDVSLTTTSTGNATSLTKENLVSSLAALEEGIGEAVVRRLAAKGCNILIVYTSNSSKQLTEKISSELSTTHKIHISSVQADLTDPAGATPKIVDAAKAFYKSYSTGSGKELQVDILINNAGVGSNQVLNDATKGPIDVTEYNRVYNVNVLAPLLLTQALAPYLPTDRSGRIVNVSSVSSSIGYEGQSVYAGTKAALEAMTRCWSRELYNRSTVNAVNPGPAWGDMYAQAGEKFWKINQPYVDAAPLAAYDGEEDVLKAAGDDAERFDKTVREGMGGRRPGFTSEIAGTIVMLCTEESGWTTGSVICANGGMKMSIA</sequence>
<evidence type="ECO:0000256" key="5">
    <source>
        <dbReference type="ARBA" id="ARBA00022729"/>
    </source>
</evidence>
<keyword evidence="10" id="KW-0326">Glycosidase</keyword>
<dbReference type="PROSITE" id="PS00061">
    <property type="entry name" value="ADH_SHORT"/>
    <property type="match status" value="1"/>
</dbReference>
<dbReference type="SUPFAM" id="SSF51126">
    <property type="entry name" value="Pectin lyase-like"/>
    <property type="match status" value="1"/>
</dbReference>
<dbReference type="CDD" id="cd05233">
    <property type="entry name" value="SDR_c"/>
    <property type="match status" value="1"/>
</dbReference>
<keyword evidence="7" id="KW-0521">NADP</keyword>
<keyword evidence="4" id="KW-0964">Secreted</keyword>
<organism evidence="13 14">
    <name type="scientific">Talaromyces pinophilus</name>
    <name type="common">Penicillium pinophilum</name>
    <dbReference type="NCBI Taxonomy" id="128442"/>
    <lineage>
        <taxon>Eukaryota</taxon>
        <taxon>Fungi</taxon>
        <taxon>Dikarya</taxon>
        <taxon>Ascomycota</taxon>
        <taxon>Pezizomycotina</taxon>
        <taxon>Eurotiomycetes</taxon>
        <taxon>Eurotiomycetidae</taxon>
        <taxon>Eurotiales</taxon>
        <taxon>Trichocomaceae</taxon>
        <taxon>Talaromyces</taxon>
        <taxon>Talaromyces sect. Talaromyces</taxon>
    </lineage>
</organism>
<evidence type="ECO:0000256" key="2">
    <source>
        <dbReference type="ARBA" id="ARBA00006484"/>
    </source>
</evidence>
<keyword evidence="14" id="KW-1185">Reference proteome</keyword>
<proteinExistence type="inferred from homology"/>
<reference evidence="14" key="1">
    <citation type="journal article" date="2015" name="Genome Announc.">
        <title>Draft genome sequence of Talaromyces cellulolyticus strain Y-94, a source of lignocellulosic biomass-degrading enzymes.</title>
        <authorList>
            <person name="Fujii T."/>
            <person name="Koike H."/>
            <person name="Sawayama S."/>
            <person name="Yano S."/>
            <person name="Inoue H."/>
        </authorList>
    </citation>
    <scope>NUCLEOTIDE SEQUENCE [LARGE SCALE GENOMIC DNA]</scope>
    <source>
        <strain evidence="14">Y-94</strain>
    </source>
</reference>
<comment type="similarity">
    <text evidence="3">Belongs to the glycosyl hydrolase 28 family.</text>
</comment>
<dbReference type="InterPro" id="IPR020904">
    <property type="entry name" value="Sc_DH/Rdtase_CS"/>
</dbReference>
<dbReference type="GO" id="GO:0005576">
    <property type="term" value="C:extracellular region"/>
    <property type="evidence" value="ECO:0007669"/>
    <property type="project" value="UniProtKB-SubCell"/>
</dbReference>
<evidence type="ECO:0000313" key="14">
    <source>
        <dbReference type="Proteomes" id="UP000053095"/>
    </source>
</evidence>
<keyword evidence="9" id="KW-0325">Glycoprotein</keyword>
<name>A0A6V8H9I9_TALPI</name>
<comment type="subcellular location">
    <subcellularLocation>
        <location evidence="1">Secreted</location>
    </subcellularLocation>
</comment>
<accession>A0A6V8H9I9</accession>
<dbReference type="Proteomes" id="UP000053095">
    <property type="component" value="Unassembled WGS sequence"/>
</dbReference>
<dbReference type="EMBL" id="DF933829">
    <property type="protein sequence ID" value="GAM38027.1"/>
    <property type="molecule type" value="Genomic_DNA"/>
</dbReference>
<dbReference type="GO" id="GO:0004650">
    <property type="term" value="F:polygalacturonase activity"/>
    <property type="evidence" value="ECO:0007669"/>
    <property type="project" value="InterPro"/>
</dbReference>
<comment type="caution">
    <text evidence="13">The sequence shown here is derived from an EMBL/GenBank/DDBJ whole genome shotgun (WGS) entry which is preliminary data.</text>
</comment>
<evidence type="ECO:0000256" key="9">
    <source>
        <dbReference type="ARBA" id="ARBA00023180"/>
    </source>
</evidence>
<dbReference type="Pfam" id="PF00295">
    <property type="entry name" value="Glyco_hydro_28"/>
    <property type="match status" value="1"/>
</dbReference>
<dbReference type="PANTHER" id="PTHR31736">
    <property type="match status" value="1"/>
</dbReference>
<dbReference type="InterPro" id="IPR000743">
    <property type="entry name" value="Glyco_hydro_28"/>
</dbReference>
<dbReference type="AlphaFoldDB" id="A0A6V8H9I9"/>
<dbReference type="InterPro" id="IPR002347">
    <property type="entry name" value="SDR_fam"/>
</dbReference>
<evidence type="ECO:0000256" key="11">
    <source>
        <dbReference type="ARBA" id="ARBA00023316"/>
    </source>
</evidence>
<protein>
    <submittedName>
        <fullName evidence="13">Uncharacterized protein</fullName>
    </submittedName>
</protein>
<dbReference type="GO" id="GO:0005975">
    <property type="term" value="P:carbohydrate metabolic process"/>
    <property type="evidence" value="ECO:0007669"/>
    <property type="project" value="InterPro"/>
</dbReference>
<dbReference type="Gene3D" id="3.40.50.720">
    <property type="entry name" value="NAD(P)-binding Rossmann-like Domain"/>
    <property type="match status" value="1"/>
</dbReference>
<keyword evidence="6" id="KW-0378">Hydrolase</keyword>
<evidence type="ECO:0000256" key="12">
    <source>
        <dbReference type="SAM" id="SignalP"/>
    </source>
</evidence>
<keyword evidence="5 12" id="KW-0732">Signal</keyword>
<dbReference type="SUPFAM" id="SSF51735">
    <property type="entry name" value="NAD(P)-binding Rossmann-fold domains"/>
    <property type="match status" value="1"/>
</dbReference>
<dbReference type="GO" id="GO:0071555">
    <property type="term" value="P:cell wall organization"/>
    <property type="evidence" value="ECO:0007669"/>
    <property type="project" value="UniProtKB-KW"/>
</dbReference>
<evidence type="ECO:0000256" key="10">
    <source>
        <dbReference type="ARBA" id="ARBA00023295"/>
    </source>
</evidence>
<evidence type="ECO:0000313" key="13">
    <source>
        <dbReference type="EMBL" id="GAM38027.1"/>
    </source>
</evidence>
<evidence type="ECO:0000256" key="8">
    <source>
        <dbReference type="ARBA" id="ARBA00023002"/>
    </source>
</evidence>
<dbReference type="InterPro" id="IPR012334">
    <property type="entry name" value="Pectin_lyas_fold"/>
</dbReference>
<dbReference type="PANTHER" id="PTHR31736:SF8">
    <property type="entry name" value="PUTATIVE (AFU_ORTHOLOGUE AFUA_7G06410)-RELATED"/>
    <property type="match status" value="1"/>
</dbReference>
<dbReference type="Gene3D" id="2.160.20.10">
    <property type="entry name" value="Single-stranded right-handed beta-helix, Pectin lyase-like"/>
    <property type="match status" value="1"/>
</dbReference>
<dbReference type="GO" id="GO:0016491">
    <property type="term" value="F:oxidoreductase activity"/>
    <property type="evidence" value="ECO:0007669"/>
    <property type="project" value="UniProtKB-KW"/>
</dbReference>
<dbReference type="InterPro" id="IPR036291">
    <property type="entry name" value="NAD(P)-bd_dom_sf"/>
</dbReference>
<dbReference type="PRINTS" id="PR00081">
    <property type="entry name" value="GDHRDH"/>
</dbReference>
<keyword evidence="8" id="KW-0560">Oxidoreductase</keyword>
<feature type="signal peptide" evidence="12">
    <location>
        <begin position="1"/>
        <end position="23"/>
    </location>
</feature>
<evidence type="ECO:0000256" key="6">
    <source>
        <dbReference type="ARBA" id="ARBA00022801"/>
    </source>
</evidence>
<evidence type="ECO:0000256" key="1">
    <source>
        <dbReference type="ARBA" id="ARBA00004613"/>
    </source>
</evidence>
<dbReference type="InterPro" id="IPR011050">
    <property type="entry name" value="Pectin_lyase_fold/virulence"/>
</dbReference>
<dbReference type="PRINTS" id="PR00080">
    <property type="entry name" value="SDRFAMILY"/>
</dbReference>
<keyword evidence="11" id="KW-0961">Cell wall biogenesis/degradation</keyword>
<evidence type="ECO:0000256" key="4">
    <source>
        <dbReference type="ARBA" id="ARBA00022525"/>
    </source>
</evidence>
<comment type="similarity">
    <text evidence="2">Belongs to the short-chain dehydrogenases/reductases (SDR) family.</text>
</comment>